<dbReference type="Pfam" id="PF07707">
    <property type="entry name" value="BACK"/>
    <property type="match status" value="1"/>
</dbReference>
<feature type="domain" description="BACK" evidence="3">
    <location>
        <begin position="92"/>
        <end position="201"/>
    </location>
</feature>
<dbReference type="InterPro" id="IPR011705">
    <property type="entry name" value="BACK"/>
</dbReference>
<dbReference type="Pfam" id="PF00651">
    <property type="entry name" value="BTB"/>
    <property type="match status" value="1"/>
</dbReference>
<organism evidence="4 5">
    <name type="scientific">Gnathostoma spinigerum</name>
    <dbReference type="NCBI Taxonomy" id="75299"/>
    <lineage>
        <taxon>Eukaryota</taxon>
        <taxon>Metazoa</taxon>
        <taxon>Ecdysozoa</taxon>
        <taxon>Nematoda</taxon>
        <taxon>Chromadorea</taxon>
        <taxon>Rhabditida</taxon>
        <taxon>Spirurina</taxon>
        <taxon>Gnathostomatomorpha</taxon>
        <taxon>Gnathostomatoidea</taxon>
        <taxon>Gnathostomatidae</taxon>
        <taxon>Gnathostoma</taxon>
    </lineage>
</organism>
<proteinExistence type="predicted"/>
<comment type="caution">
    <text evidence="4">The sequence shown here is derived from an EMBL/GenBank/DDBJ whole genome shotgun (WGS) entry which is preliminary data.</text>
</comment>
<sequence>MFYGKMAESNGMTTDQQEPHDKLKIEIPDVTFEAFSNLIDFLYSDMNCDVVRIDDDVVMHTLYAAKKYDIMPLVLACVRYLSSCITSNNVLCLLAQARLFEEQFLSRKCLEFIDAHTDEAMQSDGIREIDHDTLCAVLSRKELDPSSEFILYKAAQIWSEAECVRQGLEVSGENQRAVLGPALRLIRFPLMNIHEFGEAASSSILTYEEIAQVFLYLTVESRPSVPFFTSLRCNGRSKHVVHRFPSLSGKRCNRRESRVCLSVDREILVSGFGVYGLVPITKPHLVFVDPTAALDWQATIEITLCPYNESRDISLTSALPRATETVQIKSVMGDTNPIVASFEKPIPIPPNTVYIAGIRFMSDSIIQTYAGKDGQRVQTVDLPFGEKVSFTFSTYKNGFGNEDFSRCEGQLPDIHFLVQWPDDNLAV</sequence>
<dbReference type="InterPro" id="IPR012983">
    <property type="entry name" value="PHR"/>
</dbReference>
<accession>A0ABD6EHG3</accession>
<keyword evidence="2" id="KW-0963">Cytoplasm</keyword>
<dbReference type="SMART" id="SM00875">
    <property type="entry name" value="BACK"/>
    <property type="match status" value="1"/>
</dbReference>
<evidence type="ECO:0000313" key="5">
    <source>
        <dbReference type="Proteomes" id="UP001608902"/>
    </source>
</evidence>
<dbReference type="GO" id="GO:0005737">
    <property type="term" value="C:cytoplasm"/>
    <property type="evidence" value="ECO:0007669"/>
    <property type="project" value="UniProtKB-SubCell"/>
</dbReference>
<evidence type="ECO:0000259" key="3">
    <source>
        <dbReference type="SMART" id="SM00875"/>
    </source>
</evidence>
<name>A0ABD6EHG3_9BILA</name>
<dbReference type="InterPro" id="IPR011333">
    <property type="entry name" value="SKP1/BTB/POZ_sf"/>
</dbReference>
<protein>
    <recommendedName>
        <fullName evidence="3">BACK domain-containing protein</fullName>
    </recommendedName>
</protein>
<dbReference type="PANTHER" id="PTHR45774">
    <property type="entry name" value="BTB/POZ DOMAIN-CONTAINING"/>
    <property type="match status" value="1"/>
</dbReference>
<evidence type="ECO:0000313" key="4">
    <source>
        <dbReference type="EMBL" id="MFH4979161.1"/>
    </source>
</evidence>
<evidence type="ECO:0000256" key="2">
    <source>
        <dbReference type="ARBA" id="ARBA00022490"/>
    </source>
</evidence>
<dbReference type="EMBL" id="JBGFUD010003911">
    <property type="protein sequence ID" value="MFH4979161.1"/>
    <property type="molecule type" value="Genomic_DNA"/>
</dbReference>
<dbReference type="InterPro" id="IPR000210">
    <property type="entry name" value="BTB/POZ_dom"/>
</dbReference>
<dbReference type="Gene3D" id="1.25.40.420">
    <property type="match status" value="1"/>
</dbReference>
<dbReference type="Gene3D" id="2.60.120.820">
    <property type="entry name" value="PHR domain"/>
    <property type="match status" value="1"/>
</dbReference>
<reference evidence="4 5" key="1">
    <citation type="submission" date="2024-08" db="EMBL/GenBank/DDBJ databases">
        <title>Gnathostoma spinigerum genome.</title>
        <authorList>
            <person name="Gonzalez-Bertolin B."/>
            <person name="Monzon S."/>
            <person name="Zaballos A."/>
            <person name="Jimenez P."/>
            <person name="Dekumyoy P."/>
            <person name="Varona S."/>
            <person name="Cuesta I."/>
            <person name="Sumanam S."/>
            <person name="Adisakwattana P."/>
            <person name="Gasser R.B."/>
            <person name="Hernandez-Gonzalez A."/>
            <person name="Young N.D."/>
            <person name="Perteguer M.J."/>
        </authorList>
    </citation>
    <scope>NUCLEOTIDE SEQUENCE [LARGE SCALE GENOMIC DNA]</scope>
    <source>
        <strain evidence="4">AL3</strain>
        <tissue evidence="4">Liver</tissue>
    </source>
</reference>
<evidence type="ECO:0000256" key="1">
    <source>
        <dbReference type="ARBA" id="ARBA00004496"/>
    </source>
</evidence>
<comment type="subcellular location">
    <subcellularLocation>
        <location evidence="1">Cytoplasm</location>
    </subcellularLocation>
</comment>
<dbReference type="PANTHER" id="PTHR45774:SF3">
    <property type="entry name" value="BTB (POZ) DOMAIN-CONTAINING 2B-RELATED"/>
    <property type="match status" value="1"/>
</dbReference>
<dbReference type="SUPFAM" id="SSF54695">
    <property type="entry name" value="POZ domain"/>
    <property type="match status" value="1"/>
</dbReference>
<dbReference type="InterPro" id="IPR038648">
    <property type="entry name" value="PHR_sf"/>
</dbReference>
<dbReference type="Pfam" id="PF08005">
    <property type="entry name" value="PHR"/>
    <property type="match status" value="1"/>
</dbReference>
<dbReference type="Gene3D" id="3.30.710.10">
    <property type="entry name" value="Potassium Channel Kv1.1, Chain A"/>
    <property type="match status" value="1"/>
</dbReference>
<dbReference type="AlphaFoldDB" id="A0ABD6EHG3"/>
<dbReference type="Proteomes" id="UP001608902">
    <property type="component" value="Unassembled WGS sequence"/>
</dbReference>
<gene>
    <name evidence="4" type="ORF">AB6A40_005870</name>
</gene>
<keyword evidence="5" id="KW-1185">Reference proteome</keyword>